<organism evidence="1 2">
    <name type="scientific">Asbolus verrucosus</name>
    <name type="common">Desert ironclad beetle</name>
    <dbReference type="NCBI Taxonomy" id="1661398"/>
    <lineage>
        <taxon>Eukaryota</taxon>
        <taxon>Metazoa</taxon>
        <taxon>Ecdysozoa</taxon>
        <taxon>Arthropoda</taxon>
        <taxon>Hexapoda</taxon>
        <taxon>Insecta</taxon>
        <taxon>Pterygota</taxon>
        <taxon>Neoptera</taxon>
        <taxon>Endopterygota</taxon>
        <taxon>Coleoptera</taxon>
        <taxon>Polyphaga</taxon>
        <taxon>Cucujiformia</taxon>
        <taxon>Tenebrionidae</taxon>
        <taxon>Pimeliinae</taxon>
        <taxon>Asbolus</taxon>
    </lineage>
</organism>
<dbReference type="Proteomes" id="UP000292052">
    <property type="component" value="Unassembled WGS sequence"/>
</dbReference>
<evidence type="ECO:0000313" key="2">
    <source>
        <dbReference type="Proteomes" id="UP000292052"/>
    </source>
</evidence>
<keyword evidence="2" id="KW-1185">Reference proteome</keyword>
<name>A0A482VTH1_ASBVE</name>
<gene>
    <name evidence="1" type="ORF">BDFB_013376</name>
</gene>
<protein>
    <submittedName>
        <fullName evidence="1">Uncharacterized protein</fullName>
    </submittedName>
</protein>
<accession>A0A482VTH1</accession>
<comment type="caution">
    <text evidence="1">The sequence shown here is derived from an EMBL/GenBank/DDBJ whole genome shotgun (WGS) entry which is preliminary data.</text>
</comment>
<reference evidence="1 2" key="1">
    <citation type="submission" date="2017-03" db="EMBL/GenBank/DDBJ databases">
        <title>Genome of the blue death feigning beetle - Asbolus verrucosus.</title>
        <authorList>
            <person name="Rider S.D."/>
        </authorList>
    </citation>
    <scope>NUCLEOTIDE SEQUENCE [LARGE SCALE GENOMIC DNA]</scope>
    <source>
        <strain evidence="1">Butters</strain>
        <tissue evidence="1">Head and leg muscle</tissue>
    </source>
</reference>
<sequence>MQSAELKLAVIVPSI</sequence>
<dbReference type="EMBL" id="QDEB01068869">
    <property type="protein sequence ID" value="RZC35668.1"/>
    <property type="molecule type" value="Genomic_DNA"/>
</dbReference>
<evidence type="ECO:0000313" key="1">
    <source>
        <dbReference type="EMBL" id="RZC35668.1"/>
    </source>
</evidence>
<proteinExistence type="predicted"/>